<dbReference type="AlphaFoldDB" id="A0A6B0R1T2"/>
<evidence type="ECO:0000256" key="1">
    <source>
        <dbReference type="SAM" id="MobiDB-lite"/>
    </source>
</evidence>
<organism evidence="2 3">
    <name type="scientific">Bos mutus</name>
    <name type="common">wild yak</name>
    <dbReference type="NCBI Taxonomy" id="72004"/>
    <lineage>
        <taxon>Eukaryota</taxon>
        <taxon>Metazoa</taxon>
        <taxon>Chordata</taxon>
        <taxon>Craniata</taxon>
        <taxon>Vertebrata</taxon>
        <taxon>Euteleostomi</taxon>
        <taxon>Mammalia</taxon>
        <taxon>Eutheria</taxon>
        <taxon>Laurasiatheria</taxon>
        <taxon>Artiodactyla</taxon>
        <taxon>Ruminantia</taxon>
        <taxon>Pecora</taxon>
        <taxon>Bovidae</taxon>
        <taxon>Bovinae</taxon>
        <taxon>Bos</taxon>
    </lineage>
</organism>
<gene>
    <name evidence="2" type="ORF">E5288_WYG012151</name>
</gene>
<reference evidence="2" key="1">
    <citation type="submission" date="2019-10" db="EMBL/GenBank/DDBJ databases">
        <title>The sequence and de novo assembly of the wild yak genome.</title>
        <authorList>
            <person name="Liu Y."/>
        </authorList>
    </citation>
    <scope>NUCLEOTIDE SEQUENCE [LARGE SCALE GENOMIC DNA]</scope>
    <source>
        <strain evidence="2">WY2019</strain>
    </source>
</reference>
<feature type="region of interest" description="Disordered" evidence="1">
    <location>
        <begin position="43"/>
        <end position="77"/>
    </location>
</feature>
<keyword evidence="3" id="KW-1185">Reference proteome</keyword>
<dbReference type="EMBL" id="VBQZ03000019">
    <property type="protein sequence ID" value="MXQ84109.1"/>
    <property type="molecule type" value="Genomic_DNA"/>
</dbReference>
<sequence>MPGILTRGLGNALSAPSKEPSPSGCGLLCVFLFDAVLAEDSQCHPGEAGSGPNIPPAQDGPEMEASKQARLNSQSGTEKHCEKRALIWMHQSTATETNKPQSQRHLQEADQALCDQQAGLSFGDENTESIRGSGAVITEISLGSDADNAHPSRVVSKLAQFSRTKSLTFYLELLAVHDPGREECGIVCVLRTVRIAHREYGGMVFP</sequence>
<accession>A0A6B0R1T2</accession>
<comment type="caution">
    <text evidence="2">The sequence shown here is derived from an EMBL/GenBank/DDBJ whole genome shotgun (WGS) entry which is preliminary data.</text>
</comment>
<protein>
    <submittedName>
        <fullName evidence="2">Uncharacterized protein</fullName>
    </submittedName>
</protein>
<proteinExistence type="predicted"/>
<name>A0A6B0R1T2_9CETA</name>
<evidence type="ECO:0000313" key="2">
    <source>
        <dbReference type="EMBL" id="MXQ84109.1"/>
    </source>
</evidence>
<evidence type="ECO:0000313" key="3">
    <source>
        <dbReference type="Proteomes" id="UP000322234"/>
    </source>
</evidence>
<dbReference type="Proteomes" id="UP000322234">
    <property type="component" value="Unassembled WGS sequence"/>
</dbReference>